<feature type="transmembrane region" description="Helical" evidence="2">
    <location>
        <begin position="26"/>
        <end position="48"/>
    </location>
</feature>
<comment type="caution">
    <text evidence="3">The sequence shown here is derived from an EMBL/GenBank/DDBJ whole genome shotgun (WGS) entry which is preliminary data.</text>
</comment>
<name>A0ABD5S4C6_9EURY</name>
<dbReference type="Proteomes" id="UP001596328">
    <property type="component" value="Unassembled WGS sequence"/>
</dbReference>
<accession>A0ABD5S4C6</accession>
<evidence type="ECO:0000313" key="3">
    <source>
        <dbReference type="EMBL" id="MFC6726554.1"/>
    </source>
</evidence>
<evidence type="ECO:0000313" key="4">
    <source>
        <dbReference type="Proteomes" id="UP001596328"/>
    </source>
</evidence>
<gene>
    <name evidence="3" type="ORF">ACFQE1_19735</name>
</gene>
<feature type="transmembrane region" description="Helical" evidence="2">
    <location>
        <begin position="161"/>
        <end position="179"/>
    </location>
</feature>
<feature type="transmembrane region" description="Helical" evidence="2">
    <location>
        <begin position="99"/>
        <end position="126"/>
    </location>
</feature>
<keyword evidence="2" id="KW-0472">Membrane</keyword>
<evidence type="ECO:0000256" key="1">
    <source>
        <dbReference type="SAM" id="MobiDB-lite"/>
    </source>
</evidence>
<evidence type="ECO:0008006" key="5">
    <source>
        <dbReference type="Google" id="ProtNLM"/>
    </source>
</evidence>
<sequence length="180" mass="18652">METDSHAASGARPGGHRNRAWSPSSVGLADLLVVVAAAGDVLTTYVILTSARTEGNLVLTSLARRGVAVAMLAFVGFCLLLVGLTLLGRGWLSDVAGTYVLLAMGFSTVNNVVAFVTGVAFLGVLFADPASIIAYGFPLFGLLLGTLRAHRRRGSLPWTEVATVSVVVVVLVDALPALFA</sequence>
<evidence type="ECO:0000256" key="2">
    <source>
        <dbReference type="SAM" id="Phobius"/>
    </source>
</evidence>
<protein>
    <recommendedName>
        <fullName evidence="5">DUF5658 domain-containing protein</fullName>
    </recommendedName>
</protein>
<feature type="transmembrane region" description="Helical" evidence="2">
    <location>
        <begin position="68"/>
        <end position="87"/>
    </location>
</feature>
<proteinExistence type="predicted"/>
<keyword evidence="2" id="KW-1133">Transmembrane helix</keyword>
<feature type="transmembrane region" description="Helical" evidence="2">
    <location>
        <begin position="132"/>
        <end position="149"/>
    </location>
</feature>
<keyword evidence="4" id="KW-1185">Reference proteome</keyword>
<organism evidence="3 4">
    <name type="scientific">Halobium palmae</name>
    <dbReference type="NCBI Taxonomy" id="1776492"/>
    <lineage>
        <taxon>Archaea</taxon>
        <taxon>Methanobacteriati</taxon>
        <taxon>Methanobacteriota</taxon>
        <taxon>Stenosarchaea group</taxon>
        <taxon>Halobacteria</taxon>
        <taxon>Halobacteriales</taxon>
        <taxon>Haloferacaceae</taxon>
        <taxon>Halobium</taxon>
    </lineage>
</organism>
<dbReference type="EMBL" id="JBHSWU010001208">
    <property type="protein sequence ID" value="MFC6726554.1"/>
    <property type="molecule type" value="Genomic_DNA"/>
</dbReference>
<dbReference type="AlphaFoldDB" id="A0ABD5S4C6"/>
<reference evidence="3 4" key="1">
    <citation type="journal article" date="2019" name="Int. J. Syst. Evol. Microbiol.">
        <title>The Global Catalogue of Microorganisms (GCM) 10K type strain sequencing project: providing services to taxonomists for standard genome sequencing and annotation.</title>
        <authorList>
            <consortium name="The Broad Institute Genomics Platform"/>
            <consortium name="The Broad Institute Genome Sequencing Center for Infectious Disease"/>
            <person name="Wu L."/>
            <person name="Ma J."/>
        </authorList>
    </citation>
    <scope>NUCLEOTIDE SEQUENCE [LARGE SCALE GENOMIC DNA]</scope>
    <source>
        <strain evidence="3 4">NBRC 111368</strain>
    </source>
</reference>
<keyword evidence="2" id="KW-0812">Transmembrane</keyword>
<feature type="region of interest" description="Disordered" evidence="1">
    <location>
        <begin position="1"/>
        <end position="20"/>
    </location>
</feature>